<evidence type="ECO:0000313" key="12">
    <source>
        <dbReference type="Proteomes" id="UP001236507"/>
    </source>
</evidence>
<evidence type="ECO:0000256" key="1">
    <source>
        <dbReference type="ARBA" id="ARBA00001231"/>
    </source>
</evidence>
<evidence type="ECO:0000256" key="7">
    <source>
        <dbReference type="SAM" id="MobiDB-lite"/>
    </source>
</evidence>
<dbReference type="Proteomes" id="UP001236507">
    <property type="component" value="Unassembled WGS sequence"/>
</dbReference>
<dbReference type="InterPro" id="IPR002772">
    <property type="entry name" value="Glyco_hydro_3_C"/>
</dbReference>
<dbReference type="InterPro" id="IPR001466">
    <property type="entry name" value="Beta-lactam-related"/>
</dbReference>
<evidence type="ECO:0000256" key="2">
    <source>
        <dbReference type="ARBA" id="ARBA00005336"/>
    </source>
</evidence>
<dbReference type="EC" id="3.2.1.52" evidence="3"/>
<dbReference type="PANTHER" id="PTHR30480">
    <property type="entry name" value="BETA-HEXOSAMINIDASE-RELATED"/>
    <property type="match status" value="1"/>
</dbReference>
<dbReference type="Gene3D" id="3.20.20.300">
    <property type="entry name" value="Glycoside hydrolase, family 3, N-terminal domain"/>
    <property type="match status" value="1"/>
</dbReference>
<keyword evidence="5 6" id="KW-0326">Glycosidase</keyword>
<dbReference type="Gene3D" id="3.40.710.10">
    <property type="entry name" value="DD-peptidase/beta-lactamase superfamily"/>
    <property type="match status" value="1"/>
</dbReference>
<name>A0ABT6YA41_9BACT</name>
<feature type="domain" description="Beta-lactamase-related" evidence="8">
    <location>
        <begin position="843"/>
        <end position="1053"/>
    </location>
</feature>
<comment type="caution">
    <text evidence="11">The sequence shown here is derived from an EMBL/GenBank/DDBJ whole genome shotgun (WGS) entry which is preliminary data.</text>
</comment>
<evidence type="ECO:0000256" key="3">
    <source>
        <dbReference type="ARBA" id="ARBA00012663"/>
    </source>
</evidence>
<dbReference type="RefSeq" id="WP_283345153.1">
    <property type="nucleotide sequence ID" value="NZ_JASHIF010000011.1"/>
</dbReference>
<feature type="domain" description="Glycoside hydrolase family 3 C-terminal" evidence="10">
    <location>
        <begin position="430"/>
        <end position="600"/>
    </location>
</feature>
<dbReference type="Pfam" id="PF01915">
    <property type="entry name" value="Glyco_hydro_3_C"/>
    <property type="match status" value="1"/>
</dbReference>
<keyword evidence="4 6" id="KW-0378">Hydrolase</keyword>
<comment type="similarity">
    <text evidence="2 6">Belongs to the glycosyl hydrolase 3 family.</text>
</comment>
<keyword evidence="12" id="KW-1185">Reference proteome</keyword>
<reference evidence="11 12" key="1">
    <citation type="submission" date="2023-05" db="EMBL/GenBank/DDBJ databases">
        <title>Novel species of genus Flectobacillus isolated from stream in China.</title>
        <authorList>
            <person name="Lu H."/>
        </authorList>
    </citation>
    <scope>NUCLEOTIDE SEQUENCE [LARGE SCALE GENOMIC DNA]</scope>
    <source>
        <strain evidence="11 12">KCTC 42575</strain>
    </source>
</reference>
<feature type="compositionally biased region" description="Low complexity" evidence="7">
    <location>
        <begin position="1009"/>
        <end position="1018"/>
    </location>
</feature>
<dbReference type="PROSITE" id="PS00775">
    <property type="entry name" value="GLYCOSYL_HYDROL_F3"/>
    <property type="match status" value="1"/>
</dbReference>
<evidence type="ECO:0000256" key="4">
    <source>
        <dbReference type="ARBA" id="ARBA00022801"/>
    </source>
</evidence>
<dbReference type="InterPro" id="IPR001764">
    <property type="entry name" value="Glyco_hydro_3_N"/>
</dbReference>
<feature type="domain" description="Glycoside hydrolase family 3 N-terminal" evidence="9">
    <location>
        <begin position="75"/>
        <end position="390"/>
    </location>
</feature>
<evidence type="ECO:0000256" key="5">
    <source>
        <dbReference type="ARBA" id="ARBA00023295"/>
    </source>
</evidence>
<dbReference type="InterPro" id="IPR012338">
    <property type="entry name" value="Beta-lactam/transpept-like"/>
</dbReference>
<dbReference type="SUPFAM" id="SSF51445">
    <property type="entry name" value="(Trans)glycosidases"/>
    <property type="match status" value="1"/>
</dbReference>
<comment type="catalytic activity">
    <reaction evidence="1">
        <text>Hydrolysis of terminal non-reducing N-acetyl-D-hexosamine residues in N-acetyl-beta-D-hexosaminides.</text>
        <dbReference type="EC" id="3.2.1.52"/>
    </reaction>
</comment>
<accession>A0ABT6YA41</accession>
<dbReference type="Pfam" id="PF00144">
    <property type="entry name" value="Beta-lactamase"/>
    <property type="match status" value="2"/>
</dbReference>
<feature type="region of interest" description="Disordered" evidence="7">
    <location>
        <begin position="998"/>
        <end position="1019"/>
    </location>
</feature>
<dbReference type="PANTHER" id="PTHR30480:SF13">
    <property type="entry name" value="BETA-HEXOSAMINIDASE"/>
    <property type="match status" value="1"/>
</dbReference>
<protein>
    <recommendedName>
        <fullName evidence="3">beta-N-acetylhexosaminidase</fullName>
        <ecNumber evidence="3">3.2.1.52</ecNumber>
    </recommendedName>
</protein>
<dbReference type="EMBL" id="JASHIF010000011">
    <property type="protein sequence ID" value="MDI9860448.1"/>
    <property type="molecule type" value="Genomic_DNA"/>
</dbReference>
<sequence length="1078" mass="120834">MNAYTSFPHNSVSVSLKKFLSCIFNQPLKRLMKITHYFIKTLAILGLASSGALAQSELFPNANQKWVDSVFKTLTVDQKIGQLMMPRANYNATYDTTRLNQIVRDYHVGGLVFFAGNPSKQAVLVNKLQAMAKVPMLIGMDLEWGLSMRLDSTTRFPYQMALGAMQGNTQLLEEMGYQIALQCKRIGVHVNYAPVVDINNNPNNPVINFRSFGENKYQVTQKAIAYMKGLQRGGVITSAKHFPGHGDTGTDSHYDLPLISHNRTRLDSLELYPYRELIKNGLQGVMVAHLNIPALDTTKNLASTLSRKVITDLLRKELNFKGLVFTDAMDMQGAVKFFPEGTANVKAILAGNDILETFVDVPAAFNAIKKALLSGEISQADIDERVKRILLAKSWAGLDKYKAIDTKNLIDDLNPRFSDLLNRQLAVNTVTLLRNKKDLIPLQNLDTLKIASLVIGTPAFGSKPVTDFQKMLGNYTAVEHFNLDENSADSTIAKVEEALKSYNLVIMGVNGQNIRPAKNYNILPKTQELVKRFSNAKTIITLFSNPYTLGKFENLENAAALVQTFQETPFTQEAAAQAIFGATPITGKLPVTVNTAFKYNDGITTKALQRFEYTVPEAVGIDSKYLGARIDSIVTTAIDRKAMPGAVVLVAKNGKVIFHKAYGKHTYEGNQKVALTDLYDLASVTKISTSVAAMMRMSDEGKFSLSSTMGDMIPDWKNSNKAGLVYKDILTHQARLRAWIPFWQDCIDSTKMLLASKVYQDKIAAHGYPEGYKITFWEKLFSRKKAYARIEKAIQSDKKLWAECVNISTQPTIWKHHTFAAEKSNDYSIQVAENLWIHKDYHNVLYKAIEDSPLREKKEYVYSDLSYYMYPQIIPRLTGKDWESFLKDTFYKPLGATTLTYNARLHYDSNKIVPTEYDSLFRKTLIHGRVHDEGAAMLNGISGHAGLFGNANDLAKLMQMYLQKGYYGGKRFIKESTLNEWTSYPFSVAENSRRGIGFDKPDRKKPGISAAPSAPASSFGHSGFTGTYTWVDPDNQLVYVFLANRVYPTRNNSKLSDLNVRTNINEVIYDAIKRGIKK</sequence>
<gene>
    <name evidence="11" type="ORF">QM524_14640</name>
</gene>
<dbReference type="GO" id="GO:0016787">
    <property type="term" value="F:hydrolase activity"/>
    <property type="evidence" value="ECO:0007669"/>
    <property type="project" value="UniProtKB-KW"/>
</dbReference>
<dbReference type="SUPFAM" id="SSF52279">
    <property type="entry name" value="Beta-D-glucan exohydrolase, C-terminal domain"/>
    <property type="match status" value="1"/>
</dbReference>
<dbReference type="SUPFAM" id="SSF56601">
    <property type="entry name" value="beta-lactamase/transpeptidase-like"/>
    <property type="match status" value="1"/>
</dbReference>
<organism evidence="11 12">
    <name type="scientific">Flectobacillus roseus</name>
    <dbReference type="NCBI Taxonomy" id="502259"/>
    <lineage>
        <taxon>Bacteria</taxon>
        <taxon>Pseudomonadati</taxon>
        <taxon>Bacteroidota</taxon>
        <taxon>Cytophagia</taxon>
        <taxon>Cytophagales</taxon>
        <taxon>Flectobacillaceae</taxon>
        <taxon>Flectobacillus</taxon>
    </lineage>
</organism>
<dbReference type="InterPro" id="IPR036962">
    <property type="entry name" value="Glyco_hydro_3_N_sf"/>
</dbReference>
<dbReference type="InterPro" id="IPR017853">
    <property type="entry name" value="GH"/>
</dbReference>
<evidence type="ECO:0000259" key="9">
    <source>
        <dbReference type="Pfam" id="PF00933"/>
    </source>
</evidence>
<dbReference type="Pfam" id="PF00933">
    <property type="entry name" value="Glyco_hydro_3"/>
    <property type="match status" value="1"/>
</dbReference>
<dbReference type="InterPro" id="IPR036881">
    <property type="entry name" value="Glyco_hydro_3_C_sf"/>
</dbReference>
<evidence type="ECO:0000259" key="8">
    <source>
        <dbReference type="Pfam" id="PF00144"/>
    </source>
</evidence>
<dbReference type="Gene3D" id="3.40.50.1700">
    <property type="entry name" value="Glycoside hydrolase family 3 C-terminal domain"/>
    <property type="match status" value="1"/>
</dbReference>
<evidence type="ECO:0000313" key="11">
    <source>
        <dbReference type="EMBL" id="MDI9860448.1"/>
    </source>
</evidence>
<dbReference type="InterPro" id="IPR050226">
    <property type="entry name" value="NagZ_Beta-hexosaminidase"/>
</dbReference>
<proteinExistence type="inferred from homology"/>
<dbReference type="InterPro" id="IPR019800">
    <property type="entry name" value="Glyco_hydro_3_AS"/>
</dbReference>
<evidence type="ECO:0000256" key="6">
    <source>
        <dbReference type="RuleBase" id="RU361161"/>
    </source>
</evidence>
<feature type="domain" description="Beta-lactamase-related" evidence="8">
    <location>
        <begin position="631"/>
        <end position="741"/>
    </location>
</feature>
<evidence type="ECO:0000259" key="10">
    <source>
        <dbReference type="Pfam" id="PF01915"/>
    </source>
</evidence>